<dbReference type="RefSeq" id="WP_015882911.1">
    <property type="nucleotide sequence ID" value="NC_012669.1"/>
</dbReference>
<reference evidence="3 4" key="1">
    <citation type="journal article" date="2009" name="Stand. Genomic Sci.">
        <title>Complete genome sequence of Beutenbergia cavernae type strain (HKI 0122).</title>
        <authorList>
            <person name="Land M."/>
            <person name="Pukall R."/>
            <person name="Abt B."/>
            <person name="Goker M."/>
            <person name="Rohde M."/>
            <person name="Glavina Del Rio T."/>
            <person name="Tice H."/>
            <person name="Copeland A."/>
            <person name="Cheng J.F."/>
            <person name="Lucas S."/>
            <person name="Chen F."/>
            <person name="Nolan M."/>
            <person name="Bruce D."/>
            <person name="Goodwin L."/>
            <person name="Pitluck S."/>
            <person name="Ivanova N."/>
            <person name="Mavromatis K."/>
            <person name="Ovchinnikova G."/>
            <person name="Pati A."/>
            <person name="Chen A."/>
            <person name="Palaniappan K."/>
            <person name="Hauser L."/>
            <person name="Chang Y.J."/>
            <person name="Jefferies C.C."/>
            <person name="Saunders E."/>
            <person name="Brettin T."/>
            <person name="Detter J.C."/>
            <person name="Han C."/>
            <person name="Chain P."/>
            <person name="Bristow J."/>
            <person name="Eisen J.A."/>
            <person name="Markowitz V."/>
            <person name="Hugenholtz P."/>
            <person name="Kyrpides N.C."/>
            <person name="Klenk H.P."/>
            <person name="Lapidus A."/>
        </authorList>
    </citation>
    <scope>NUCLEOTIDE SEQUENCE [LARGE SCALE GENOMIC DNA]</scope>
    <source>
        <strain evidence="4">ATCC BAA-8 / DSM 12333 / NBRC 16432</strain>
    </source>
</reference>
<evidence type="ECO:0000256" key="1">
    <source>
        <dbReference type="SAM" id="Phobius"/>
    </source>
</evidence>
<evidence type="ECO:0000313" key="4">
    <source>
        <dbReference type="Proteomes" id="UP000007962"/>
    </source>
</evidence>
<dbReference type="InterPro" id="IPR002881">
    <property type="entry name" value="DUF58"/>
</dbReference>
<dbReference type="Pfam" id="PF01882">
    <property type="entry name" value="DUF58"/>
    <property type="match status" value="1"/>
</dbReference>
<dbReference type="EMBL" id="CP001618">
    <property type="protein sequence ID" value="ACQ80671.1"/>
    <property type="molecule type" value="Genomic_DNA"/>
</dbReference>
<dbReference type="KEGG" id="bcv:Bcav_2421"/>
<dbReference type="Proteomes" id="UP000007962">
    <property type="component" value="Chromosome"/>
</dbReference>
<keyword evidence="1" id="KW-1133">Transmembrane helix</keyword>
<dbReference type="OrthoDB" id="9812729at2"/>
<sequence length="393" mass="42260">MARRPELPRLTRRGGGLLGVGVGLVIVAAPLDSVELGRFAALAVVLPLIAIVWGAVASVRTSRVSVERTVHPLPLQVDSPATVRISARGRSLPRHSRLRERSAATLGARPGVSATEYLLRPRARGAAHLGPAVLLRGDPLGLVEFTQRTRGSDDVVVWPRAIALGDLRQALVGQTEHRRGAGVVRPSPEDLLLREYRRGDDLRRVHWRSSARHRDLMVRADEPASPMTADLLLQIHSEQRKSDLEWAVSAAASVAVALLEERFSVRLRIPGSGAQERTSSASVPMDTLALVEPTELGDRRDALVHEIDEMARSASAVCVAVLCAPDDHAVARLADLARARTCWAVVVPPRGALPDHVRATLQVLQAAGWSATLGHEGARIDQAFGGARARVAS</sequence>
<keyword evidence="1" id="KW-0472">Membrane</keyword>
<accession>C5BW70</accession>
<evidence type="ECO:0000313" key="3">
    <source>
        <dbReference type="EMBL" id="ACQ80671.1"/>
    </source>
</evidence>
<feature type="domain" description="DUF58" evidence="2">
    <location>
        <begin position="194"/>
        <end position="258"/>
    </location>
</feature>
<protein>
    <recommendedName>
        <fullName evidence="2">DUF58 domain-containing protein</fullName>
    </recommendedName>
</protein>
<evidence type="ECO:0000259" key="2">
    <source>
        <dbReference type="Pfam" id="PF01882"/>
    </source>
</evidence>
<dbReference type="PANTHER" id="PTHR34351">
    <property type="entry name" value="SLR1927 PROTEIN-RELATED"/>
    <property type="match status" value="1"/>
</dbReference>
<feature type="transmembrane region" description="Helical" evidence="1">
    <location>
        <begin position="12"/>
        <end position="31"/>
    </location>
</feature>
<keyword evidence="1" id="KW-0812">Transmembrane</keyword>
<dbReference type="eggNOG" id="COG1721">
    <property type="taxonomic scope" value="Bacteria"/>
</dbReference>
<proteinExistence type="predicted"/>
<dbReference type="PANTHER" id="PTHR34351:SF1">
    <property type="entry name" value="SLR1927 PROTEIN"/>
    <property type="match status" value="1"/>
</dbReference>
<gene>
    <name evidence="3" type="ordered locus">Bcav_2421</name>
</gene>
<keyword evidence="4" id="KW-1185">Reference proteome</keyword>
<organism evidence="3 4">
    <name type="scientific">Beutenbergia cavernae (strain ATCC BAA-8 / DSM 12333 / CCUG 43141 / JCM 11478 / NBRC 16432 / NCIMB 13614 / HKI 0122)</name>
    <dbReference type="NCBI Taxonomy" id="471853"/>
    <lineage>
        <taxon>Bacteria</taxon>
        <taxon>Bacillati</taxon>
        <taxon>Actinomycetota</taxon>
        <taxon>Actinomycetes</taxon>
        <taxon>Micrococcales</taxon>
        <taxon>Beutenbergiaceae</taxon>
        <taxon>Beutenbergia</taxon>
    </lineage>
</organism>
<dbReference type="AlphaFoldDB" id="C5BW70"/>
<dbReference type="HOGENOM" id="CLU_026152_2_0_11"/>
<feature type="transmembrane region" description="Helical" evidence="1">
    <location>
        <begin position="37"/>
        <end position="59"/>
    </location>
</feature>
<dbReference type="STRING" id="471853.Bcav_2421"/>
<name>C5BW70_BEUC1</name>